<dbReference type="Proteomes" id="UP001519307">
    <property type="component" value="Unassembled WGS sequence"/>
</dbReference>
<dbReference type="RefSeq" id="WP_209701177.1">
    <property type="nucleotide sequence ID" value="NZ_JAGGLM010000003.1"/>
</dbReference>
<comment type="caution">
    <text evidence="6">The sequence shown here is derived from an EMBL/GenBank/DDBJ whole genome shotgun (WGS) entry which is preliminary data.</text>
</comment>
<accession>A0ABS4KS34</accession>
<keyword evidence="4" id="KW-0804">Transcription</keyword>
<dbReference type="InterPro" id="IPR013325">
    <property type="entry name" value="RNA_pol_sigma_r2"/>
</dbReference>
<keyword evidence="3" id="KW-0238">DNA-binding</keyword>
<feature type="domain" description="Helix-turn-helix conjugative transposon-like" evidence="5">
    <location>
        <begin position="9"/>
        <end position="66"/>
    </location>
</feature>
<reference evidence="6 7" key="1">
    <citation type="submission" date="2021-03" db="EMBL/GenBank/DDBJ databases">
        <title>Genomic Encyclopedia of Type Strains, Phase IV (KMG-IV): sequencing the most valuable type-strain genomes for metagenomic binning, comparative biology and taxonomic classification.</title>
        <authorList>
            <person name="Goeker M."/>
        </authorList>
    </citation>
    <scope>NUCLEOTIDE SEQUENCE [LARGE SCALE GENOMIC DNA]</scope>
    <source>
        <strain evidence="6 7">DSM 28783</strain>
    </source>
</reference>
<organism evidence="6 7">
    <name type="scientific">Clostridium algifaecis</name>
    <dbReference type="NCBI Taxonomy" id="1472040"/>
    <lineage>
        <taxon>Bacteria</taxon>
        <taxon>Bacillati</taxon>
        <taxon>Bacillota</taxon>
        <taxon>Clostridia</taxon>
        <taxon>Eubacteriales</taxon>
        <taxon>Clostridiaceae</taxon>
        <taxon>Clostridium</taxon>
    </lineage>
</organism>
<dbReference type="InterPro" id="IPR014284">
    <property type="entry name" value="RNA_pol_sigma-70_dom"/>
</dbReference>
<gene>
    <name evidence="6" type="ORF">J2Z42_000891</name>
</gene>
<dbReference type="Gene3D" id="1.10.10.10">
    <property type="entry name" value="Winged helix-like DNA-binding domain superfamily/Winged helix DNA-binding domain"/>
    <property type="match status" value="1"/>
</dbReference>
<evidence type="ECO:0000256" key="2">
    <source>
        <dbReference type="ARBA" id="ARBA00023082"/>
    </source>
</evidence>
<dbReference type="PANTHER" id="PTHR30385">
    <property type="entry name" value="SIGMA FACTOR F FLAGELLAR"/>
    <property type="match status" value="1"/>
</dbReference>
<dbReference type="NCBIfam" id="TIGR02937">
    <property type="entry name" value="sigma70-ECF"/>
    <property type="match status" value="1"/>
</dbReference>
<keyword evidence="2" id="KW-0731">Sigma factor</keyword>
<evidence type="ECO:0000256" key="1">
    <source>
        <dbReference type="ARBA" id="ARBA00023015"/>
    </source>
</evidence>
<keyword evidence="1" id="KW-0805">Transcription regulation</keyword>
<evidence type="ECO:0000259" key="5">
    <source>
        <dbReference type="Pfam" id="PF12645"/>
    </source>
</evidence>
<dbReference type="InterPro" id="IPR013324">
    <property type="entry name" value="RNA_pol_sigma_r3/r4-like"/>
</dbReference>
<evidence type="ECO:0000313" key="6">
    <source>
        <dbReference type="EMBL" id="MBP2032226.1"/>
    </source>
</evidence>
<protein>
    <submittedName>
        <fullName evidence="6">RNA polymerase sigma factor (Sigma-70 family)</fullName>
    </submittedName>
</protein>
<sequence>MVDKIELESLVKKSQEGDKEALELVCRNFKWFIIKNCNKIYIKNYEMNDLIQIANIGLIKAVKMYKITERHVFAAYAAKSIINELNGILRTNLKNPFSFSLYNSNIKGEEFIDTLVSDVDIEEEYIQRESYRDVIESMDKLSQKEKDIIVSYYFMGITLKDYVKKNKMTYRNAVYRKRNALDKLRKKLKK</sequence>
<evidence type="ECO:0000313" key="7">
    <source>
        <dbReference type="Proteomes" id="UP001519307"/>
    </source>
</evidence>
<name>A0ABS4KS34_9CLOT</name>
<dbReference type="SUPFAM" id="SSF88946">
    <property type="entry name" value="Sigma2 domain of RNA polymerase sigma factors"/>
    <property type="match status" value="1"/>
</dbReference>
<dbReference type="Pfam" id="PF12645">
    <property type="entry name" value="HTH_16"/>
    <property type="match status" value="1"/>
</dbReference>
<proteinExistence type="predicted"/>
<dbReference type="SUPFAM" id="SSF88659">
    <property type="entry name" value="Sigma3 and sigma4 domains of RNA polymerase sigma factors"/>
    <property type="match status" value="1"/>
</dbReference>
<evidence type="ECO:0000256" key="3">
    <source>
        <dbReference type="ARBA" id="ARBA00023125"/>
    </source>
</evidence>
<dbReference type="EMBL" id="JAGGLM010000003">
    <property type="protein sequence ID" value="MBP2032226.1"/>
    <property type="molecule type" value="Genomic_DNA"/>
</dbReference>
<evidence type="ECO:0000256" key="4">
    <source>
        <dbReference type="ARBA" id="ARBA00023163"/>
    </source>
</evidence>
<dbReference type="Gene3D" id="1.20.120.1810">
    <property type="match status" value="1"/>
</dbReference>
<keyword evidence="7" id="KW-1185">Reference proteome</keyword>
<dbReference type="InterPro" id="IPR036388">
    <property type="entry name" value="WH-like_DNA-bd_sf"/>
</dbReference>
<dbReference type="InterPro" id="IPR024760">
    <property type="entry name" value="HTH_dom_conjug_TS-like"/>
</dbReference>